<dbReference type="Pfam" id="PF12776">
    <property type="entry name" value="Myb_DNA-bind_3"/>
    <property type="match status" value="1"/>
</dbReference>
<gene>
    <name evidence="2" type="ORF">CFP56_012759</name>
</gene>
<keyword evidence="3" id="KW-1185">Reference proteome</keyword>
<dbReference type="AlphaFoldDB" id="A0AAW0KUX0"/>
<dbReference type="Proteomes" id="UP000237347">
    <property type="component" value="Unassembled WGS sequence"/>
</dbReference>
<dbReference type="EMBL" id="PKMF04000207">
    <property type="protein sequence ID" value="KAK7843290.1"/>
    <property type="molecule type" value="Genomic_DNA"/>
</dbReference>
<evidence type="ECO:0000313" key="3">
    <source>
        <dbReference type="Proteomes" id="UP000237347"/>
    </source>
</evidence>
<organism evidence="2 3">
    <name type="scientific">Quercus suber</name>
    <name type="common">Cork oak</name>
    <dbReference type="NCBI Taxonomy" id="58331"/>
    <lineage>
        <taxon>Eukaryota</taxon>
        <taxon>Viridiplantae</taxon>
        <taxon>Streptophyta</taxon>
        <taxon>Embryophyta</taxon>
        <taxon>Tracheophyta</taxon>
        <taxon>Spermatophyta</taxon>
        <taxon>Magnoliopsida</taxon>
        <taxon>eudicotyledons</taxon>
        <taxon>Gunneridae</taxon>
        <taxon>Pentapetalae</taxon>
        <taxon>rosids</taxon>
        <taxon>fabids</taxon>
        <taxon>Fagales</taxon>
        <taxon>Fagaceae</taxon>
        <taxon>Quercus</taxon>
    </lineage>
</organism>
<name>A0AAW0KUX0_QUESU</name>
<sequence length="135" mass="15563">MLTVQCHFGSPYDKKVLKSHYTNLWTQFNDNGFSWDDTKQMVVTSHHVWDAYVKVHPEAQLYRNKALINFNDLCLIYAHTTADGRYCLSSHDIDFDDDIQGVNTGVAMNSLVVTSKEHSKIDWTQPWSDILSSFC</sequence>
<accession>A0AAW0KUX0</accession>
<evidence type="ECO:0000313" key="2">
    <source>
        <dbReference type="EMBL" id="KAK7843290.1"/>
    </source>
</evidence>
<dbReference type="InterPro" id="IPR024752">
    <property type="entry name" value="Myb/SANT-like_dom"/>
</dbReference>
<dbReference type="PANTHER" id="PTHR46929">
    <property type="entry name" value="EXPRESSED PROTEIN"/>
    <property type="match status" value="1"/>
</dbReference>
<reference evidence="2 3" key="1">
    <citation type="journal article" date="2018" name="Sci. Data">
        <title>The draft genome sequence of cork oak.</title>
        <authorList>
            <person name="Ramos A.M."/>
            <person name="Usie A."/>
            <person name="Barbosa P."/>
            <person name="Barros P.M."/>
            <person name="Capote T."/>
            <person name="Chaves I."/>
            <person name="Simoes F."/>
            <person name="Abreu I."/>
            <person name="Carrasquinho I."/>
            <person name="Faro C."/>
            <person name="Guimaraes J.B."/>
            <person name="Mendonca D."/>
            <person name="Nobrega F."/>
            <person name="Rodrigues L."/>
            <person name="Saibo N.J.M."/>
            <person name="Varela M.C."/>
            <person name="Egas C."/>
            <person name="Matos J."/>
            <person name="Miguel C.M."/>
            <person name="Oliveira M.M."/>
            <person name="Ricardo C.P."/>
            <person name="Goncalves S."/>
        </authorList>
    </citation>
    <scope>NUCLEOTIDE SEQUENCE [LARGE SCALE GENOMIC DNA]</scope>
    <source>
        <strain evidence="3">cv. HL8</strain>
    </source>
</reference>
<comment type="caution">
    <text evidence="2">The sequence shown here is derived from an EMBL/GenBank/DDBJ whole genome shotgun (WGS) entry which is preliminary data.</text>
</comment>
<proteinExistence type="predicted"/>
<evidence type="ECO:0000259" key="1">
    <source>
        <dbReference type="Pfam" id="PF12776"/>
    </source>
</evidence>
<feature type="domain" description="Myb/SANT-like" evidence="1">
    <location>
        <begin position="7"/>
        <end position="52"/>
    </location>
</feature>
<dbReference type="PANTHER" id="PTHR46929:SF8">
    <property type="entry name" value="MYB_SANT-LIKE DOMAIN-CONTAINING PROTEIN"/>
    <property type="match status" value="1"/>
</dbReference>
<protein>
    <recommendedName>
        <fullName evidence="1">Myb/SANT-like domain-containing protein</fullName>
    </recommendedName>
</protein>